<dbReference type="GO" id="GO:0003677">
    <property type="term" value="F:DNA binding"/>
    <property type="evidence" value="ECO:0007669"/>
    <property type="project" value="UniProtKB-KW"/>
</dbReference>
<dbReference type="Proteomes" id="UP000295023">
    <property type="component" value="Unassembled WGS sequence"/>
</dbReference>
<dbReference type="InterPro" id="IPR013762">
    <property type="entry name" value="Integrase-like_cat_sf"/>
</dbReference>
<dbReference type="RefSeq" id="WP_132295998.1">
    <property type="nucleotide sequence ID" value="NZ_SKBM01000036.1"/>
</dbReference>
<accession>A0A4R4D4U7</accession>
<dbReference type="GO" id="GO:0015074">
    <property type="term" value="P:DNA integration"/>
    <property type="evidence" value="ECO:0007669"/>
    <property type="project" value="InterPro"/>
</dbReference>
<dbReference type="AlphaFoldDB" id="A0A4R4D4U7"/>
<evidence type="ECO:0000259" key="4">
    <source>
        <dbReference type="PROSITE" id="PS51898"/>
    </source>
</evidence>
<dbReference type="EMBL" id="SKBM01000036">
    <property type="protein sequence ID" value="TCZ53889.1"/>
    <property type="molecule type" value="Genomic_DNA"/>
</dbReference>
<feature type="domain" description="Tyr recombinase" evidence="4">
    <location>
        <begin position="132"/>
        <end position="330"/>
    </location>
</feature>
<reference evidence="5 6" key="1">
    <citation type="submission" date="2019-03" db="EMBL/GenBank/DDBJ databases">
        <title>Paracraurococcus aquatilis NE82 genome sequence.</title>
        <authorList>
            <person name="Zhao Y."/>
            <person name="Du Z."/>
        </authorList>
    </citation>
    <scope>NUCLEOTIDE SEQUENCE [LARGE SCALE GENOMIC DNA]</scope>
    <source>
        <strain evidence="5 6">NE82</strain>
    </source>
</reference>
<dbReference type="InterPro" id="IPR052925">
    <property type="entry name" value="Phage_Integrase-like_Recomb"/>
</dbReference>
<evidence type="ECO:0000313" key="5">
    <source>
        <dbReference type="EMBL" id="TCZ53889.1"/>
    </source>
</evidence>
<dbReference type="GO" id="GO:0006310">
    <property type="term" value="P:DNA recombination"/>
    <property type="evidence" value="ECO:0007669"/>
    <property type="project" value="UniProtKB-KW"/>
</dbReference>
<dbReference type="Pfam" id="PF00589">
    <property type="entry name" value="Phage_integrase"/>
    <property type="match status" value="1"/>
</dbReference>
<evidence type="ECO:0000256" key="3">
    <source>
        <dbReference type="SAM" id="MobiDB-lite"/>
    </source>
</evidence>
<evidence type="ECO:0000313" key="6">
    <source>
        <dbReference type="Proteomes" id="UP000295023"/>
    </source>
</evidence>
<evidence type="ECO:0000256" key="2">
    <source>
        <dbReference type="ARBA" id="ARBA00023172"/>
    </source>
</evidence>
<evidence type="ECO:0000256" key="1">
    <source>
        <dbReference type="ARBA" id="ARBA00023125"/>
    </source>
</evidence>
<keyword evidence="6" id="KW-1185">Reference proteome</keyword>
<dbReference type="Gene3D" id="1.10.150.130">
    <property type="match status" value="1"/>
</dbReference>
<sequence length="334" mass="35432">MTTSIAPLPTAPEPPDAPAGTPTAAGLAALGAAHGFARAALSPATQRAYRADWAHFEAWCAGAGFPALPAPPAAVAAYLADHARLLGRAALRRRLAAIGGRHRMAGHAPPTGDAAVRATLRGLLRQTAVPPRRAAALGTAELRRLVAACPGDLAGLRDRALLLLGYAAALRRAELVAVEREHLVLEGGGLRLLIPRAKGDQEGEGAWIGLPRGTRRETCPVRALEAWLEASGCRGGPVFRRIDCWGHVARARLHPDAVRQILRRRAAAAGLSVPALERLSPHSLRAGFVTEAYKAGARDEEIMAHTRHRDLKTMRGYVRRARLGPESPARLLGL</sequence>
<dbReference type="PROSITE" id="PS51898">
    <property type="entry name" value="TYR_RECOMBINASE"/>
    <property type="match status" value="1"/>
</dbReference>
<dbReference type="InterPro" id="IPR010998">
    <property type="entry name" value="Integrase_recombinase_N"/>
</dbReference>
<dbReference type="SUPFAM" id="SSF56349">
    <property type="entry name" value="DNA breaking-rejoining enzymes"/>
    <property type="match status" value="1"/>
</dbReference>
<keyword evidence="2" id="KW-0233">DNA recombination</keyword>
<name>A0A4R4D4U7_9PROT</name>
<dbReference type="PANTHER" id="PTHR34605">
    <property type="entry name" value="PHAGE_INTEGRASE DOMAIN-CONTAINING PROTEIN"/>
    <property type="match status" value="1"/>
</dbReference>
<dbReference type="InterPro" id="IPR011010">
    <property type="entry name" value="DNA_brk_join_enz"/>
</dbReference>
<dbReference type="Gene3D" id="1.10.443.10">
    <property type="entry name" value="Intergrase catalytic core"/>
    <property type="match status" value="1"/>
</dbReference>
<dbReference type="PANTHER" id="PTHR34605:SF4">
    <property type="entry name" value="DNA ADENINE METHYLTRANSFERASE"/>
    <property type="match status" value="1"/>
</dbReference>
<feature type="region of interest" description="Disordered" evidence="3">
    <location>
        <begin position="1"/>
        <end position="24"/>
    </location>
</feature>
<organism evidence="5 6">
    <name type="scientific">Roseicella aquatilis</name>
    <dbReference type="NCBI Taxonomy" id="2527868"/>
    <lineage>
        <taxon>Bacteria</taxon>
        <taxon>Pseudomonadati</taxon>
        <taxon>Pseudomonadota</taxon>
        <taxon>Alphaproteobacteria</taxon>
        <taxon>Acetobacterales</taxon>
        <taxon>Roseomonadaceae</taxon>
        <taxon>Roseicella</taxon>
    </lineage>
</organism>
<dbReference type="OrthoDB" id="5513193at2"/>
<comment type="caution">
    <text evidence="5">The sequence shown here is derived from an EMBL/GenBank/DDBJ whole genome shotgun (WGS) entry which is preliminary data.</text>
</comment>
<dbReference type="InterPro" id="IPR002104">
    <property type="entry name" value="Integrase_catalytic"/>
</dbReference>
<dbReference type="CDD" id="cd00799">
    <property type="entry name" value="INT_Cre_C"/>
    <property type="match status" value="1"/>
</dbReference>
<keyword evidence="1" id="KW-0238">DNA-binding</keyword>
<gene>
    <name evidence="5" type="ORF">EXY23_24080</name>
</gene>
<proteinExistence type="predicted"/>
<dbReference type="SUPFAM" id="SSF47823">
    <property type="entry name" value="lambda integrase-like, N-terminal domain"/>
    <property type="match status" value="1"/>
</dbReference>
<protein>
    <submittedName>
        <fullName evidence="5">Site-specific integrase</fullName>
    </submittedName>
</protein>